<dbReference type="FunFam" id="3.40.1080.10:FF:000001">
    <property type="entry name" value="Succinyl-coa:3-ketoacid-coenzyme a transferase subunit b"/>
    <property type="match status" value="1"/>
</dbReference>
<dbReference type="InterPro" id="IPR012791">
    <property type="entry name" value="3-oxoacid_CoA-transf_B"/>
</dbReference>
<dbReference type="EC" id="2.8.3.5" evidence="7"/>
<reference evidence="9" key="1">
    <citation type="submission" date="2020-12" db="EMBL/GenBank/DDBJ databases">
        <title>Metabolic potential, ecology and presence of endohyphal bacteria is reflected in genomic diversity of Mucoromycotina.</title>
        <authorList>
            <person name="Muszewska A."/>
            <person name="Okrasinska A."/>
            <person name="Steczkiewicz K."/>
            <person name="Drgas O."/>
            <person name="Orlowska M."/>
            <person name="Perlinska-Lenart U."/>
            <person name="Aleksandrzak-Piekarczyk T."/>
            <person name="Szatraj K."/>
            <person name="Zielenkiewicz U."/>
            <person name="Pilsyk S."/>
            <person name="Malc E."/>
            <person name="Mieczkowski P."/>
            <person name="Kruszewska J.S."/>
            <person name="Biernat P."/>
            <person name="Pawlowska J."/>
        </authorList>
    </citation>
    <scope>NUCLEOTIDE SEQUENCE</scope>
    <source>
        <strain evidence="9">WA0000067209</strain>
    </source>
</reference>
<comment type="pathway">
    <text evidence="2 7">Ketone metabolism; succinyl-CoA degradation; acetoacetyl-CoA from succinyl-CoA: step 1/1.</text>
</comment>
<dbReference type="InterPro" id="IPR004164">
    <property type="entry name" value="CoA_transf_AS"/>
</dbReference>
<comment type="function">
    <text evidence="7">Key enzyme for ketone body catabolism. Transfers the CoA moiety from succinate to acetoacetate. Formation of the enzyme-CoA intermediate proceeds via an unstable anhydride species formed between the carboxylate groups of the enzyme and substrate.</text>
</comment>
<evidence type="ECO:0000256" key="6">
    <source>
        <dbReference type="ARBA" id="ARBA00023128"/>
    </source>
</evidence>
<organism evidence="9 10">
    <name type="scientific">Mortierella isabellina</name>
    <name type="common">Filamentous fungus</name>
    <name type="synonym">Umbelopsis isabellina</name>
    <dbReference type="NCBI Taxonomy" id="91625"/>
    <lineage>
        <taxon>Eukaryota</taxon>
        <taxon>Fungi</taxon>
        <taxon>Fungi incertae sedis</taxon>
        <taxon>Mucoromycota</taxon>
        <taxon>Mucoromycotina</taxon>
        <taxon>Umbelopsidomycetes</taxon>
        <taxon>Umbelopsidales</taxon>
        <taxon>Umbelopsidaceae</taxon>
        <taxon>Umbelopsis</taxon>
    </lineage>
</organism>
<dbReference type="Gene3D" id="3.40.1080.10">
    <property type="entry name" value="Glutaconate Coenzyme A-transferase"/>
    <property type="match status" value="2"/>
</dbReference>
<dbReference type="OrthoDB" id="1933379at2759"/>
<accession>A0A8H7PQ16</accession>
<comment type="subcellular location">
    <subcellularLocation>
        <location evidence="1">Mitochondrion</location>
    </subcellularLocation>
</comment>
<dbReference type="EMBL" id="JAEPQZ010000008">
    <property type="protein sequence ID" value="KAG2177835.1"/>
    <property type="molecule type" value="Genomic_DNA"/>
</dbReference>
<keyword evidence="5" id="KW-0809">Transit peptide</keyword>
<dbReference type="UniPathway" id="UPA00929">
    <property type="reaction ID" value="UER00894"/>
</dbReference>
<keyword evidence="4 7" id="KW-0808">Transferase</keyword>
<comment type="similarity">
    <text evidence="3 7">Belongs to the 3-oxoacid CoA-transferase family.</text>
</comment>
<dbReference type="SMART" id="SM00882">
    <property type="entry name" value="CoA_trans"/>
    <property type="match status" value="2"/>
</dbReference>
<dbReference type="InterPro" id="IPR012792">
    <property type="entry name" value="3-oxoacid_CoA-transf_A"/>
</dbReference>
<dbReference type="PANTHER" id="PTHR13707">
    <property type="entry name" value="KETOACID-COENZYME A TRANSFERASE"/>
    <property type="match status" value="1"/>
</dbReference>
<dbReference type="FunFam" id="3.40.1080.10:FF:000002">
    <property type="entry name" value="Succinyl-CoA:3-ketoacid-coenzyme A transferase, mitochondrial"/>
    <property type="match status" value="1"/>
</dbReference>
<dbReference type="NCBIfam" id="TIGR02428">
    <property type="entry name" value="pcaJ_scoB_fam"/>
    <property type="match status" value="1"/>
</dbReference>
<evidence type="ECO:0000256" key="2">
    <source>
        <dbReference type="ARBA" id="ARBA00004753"/>
    </source>
</evidence>
<dbReference type="PANTHER" id="PTHR13707:SF23">
    <property type="entry name" value="SUCCINYL-COA:3-KETOACID-COENZYME A TRANSFERASE"/>
    <property type="match status" value="1"/>
</dbReference>
<dbReference type="AlphaFoldDB" id="A0A8H7PQ16"/>
<evidence type="ECO:0000256" key="3">
    <source>
        <dbReference type="ARBA" id="ARBA00007154"/>
    </source>
</evidence>
<keyword evidence="6 7" id="KW-0496">Mitochondrion</keyword>
<gene>
    <name evidence="9" type="ORF">INT43_003082</name>
</gene>
<sequence>MLRSISHKAAARQQMCIIYYSTTSFSKIRRSAADAVKDIESKSTLLVGGFGLCGIPENLIAALNKNNHVKDLTIVSNNAGVSDFGLGLLLKTRQVKRMISSYVGENKVFENQYLNGDLEVELTPQGSLAERVRAGGAGIPAFYTSTAYGTLIQEGKLPIKYKSDGSVELYCKPREVREFNGQKYIMEEAITGDYAFIKAWKGDSEGNLIFKGSARNFNPVMAKAAKCTIAEVEEIVPVGSLDPDQIHLPGVYIHRLIQGEKYEKRIEKLTVAFDGNEKEPTNGQASIKREKIVRRAAKEFKNGMYVNLGIGMPMAASNYVEPGVSLKLQSENGILGLGPYPKPGEADPDLINAGKETVTLTVGASIFGSDESFALIRGSHVDLTVLGALQVSAKGDLANFFIPKKMIKGPGGAMDLVASKETKVVVTMEHVDKYGNPKIVEQCDLPLTGVGCVKTIITDLAVFNVDPEKGLILSEVADEVTIDEIKAKTACTFTVTDKLKTF</sequence>
<comment type="catalytic activity">
    <reaction evidence="7">
        <text>a 3-oxo acid + succinyl-CoA = a 3-oxoacyl-CoA + succinate</text>
        <dbReference type="Rhea" id="RHEA:24564"/>
        <dbReference type="ChEBI" id="CHEBI:30031"/>
        <dbReference type="ChEBI" id="CHEBI:35973"/>
        <dbReference type="ChEBI" id="CHEBI:57292"/>
        <dbReference type="ChEBI" id="CHEBI:90726"/>
        <dbReference type="EC" id="2.8.3.5"/>
    </reaction>
</comment>
<evidence type="ECO:0000256" key="8">
    <source>
        <dbReference type="PIRSR" id="PIRSR000858-1"/>
    </source>
</evidence>
<evidence type="ECO:0000256" key="4">
    <source>
        <dbReference type="ARBA" id="ARBA00022679"/>
    </source>
</evidence>
<dbReference type="NCBIfam" id="TIGR02429">
    <property type="entry name" value="pcaI_scoA_fam"/>
    <property type="match status" value="1"/>
</dbReference>
<evidence type="ECO:0000256" key="5">
    <source>
        <dbReference type="ARBA" id="ARBA00022946"/>
    </source>
</evidence>
<dbReference type="GO" id="GO:0046952">
    <property type="term" value="P:ketone body catabolic process"/>
    <property type="evidence" value="ECO:0007669"/>
    <property type="project" value="InterPro"/>
</dbReference>
<dbReference type="InterPro" id="IPR004165">
    <property type="entry name" value="CoA_trans_fam_I"/>
</dbReference>
<name>A0A8H7PQ16_MORIS</name>
<dbReference type="GO" id="GO:0005739">
    <property type="term" value="C:mitochondrion"/>
    <property type="evidence" value="ECO:0007669"/>
    <property type="project" value="UniProtKB-SubCell"/>
</dbReference>
<dbReference type="Pfam" id="PF01144">
    <property type="entry name" value="CoA_trans"/>
    <property type="match status" value="2"/>
</dbReference>
<proteinExistence type="inferred from homology"/>
<dbReference type="InterPro" id="IPR014388">
    <property type="entry name" value="3-oxoacid_CoA-transferase"/>
</dbReference>
<feature type="active site" description="5-glutamyl coenzyme A thioester intermediate" evidence="8">
    <location>
        <position position="331"/>
    </location>
</feature>
<dbReference type="PIRSF" id="PIRSF000858">
    <property type="entry name" value="SCOT-t"/>
    <property type="match status" value="1"/>
</dbReference>
<evidence type="ECO:0000256" key="1">
    <source>
        <dbReference type="ARBA" id="ARBA00004173"/>
    </source>
</evidence>
<protein>
    <recommendedName>
        <fullName evidence="7">Succinyl-CoA:3-ketoacid-coenzyme A transferase</fullName>
        <ecNumber evidence="7">2.8.3.5</ecNumber>
    </recommendedName>
</protein>
<keyword evidence="10" id="KW-1185">Reference proteome</keyword>
<evidence type="ECO:0000313" key="9">
    <source>
        <dbReference type="EMBL" id="KAG2177835.1"/>
    </source>
</evidence>
<dbReference type="InterPro" id="IPR037171">
    <property type="entry name" value="NagB/RpiA_transferase-like"/>
</dbReference>
<dbReference type="PROSITE" id="PS01274">
    <property type="entry name" value="COA_TRANSF_2"/>
    <property type="match status" value="1"/>
</dbReference>
<comment type="caution">
    <text evidence="9">The sequence shown here is derived from an EMBL/GenBank/DDBJ whole genome shotgun (WGS) entry which is preliminary data.</text>
</comment>
<evidence type="ECO:0000313" key="10">
    <source>
        <dbReference type="Proteomes" id="UP000654370"/>
    </source>
</evidence>
<dbReference type="SUPFAM" id="SSF100950">
    <property type="entry name" value="NagB/RpiA/CoA transferase-like"/>
    <property type="match status" value="2"/>
</dbReference>
<dbReference type="Proteomes" id="UP000654370">
    <property type="component" value="Unassembled WGS sequence"/>
</dbReference>
<evidence type="ECO:0000256" key="7">
    <source>
        <dbReference type="PIRNR" id="PIRNR000858"/>
    </source>
</evidence>
<dbReference type="GO" id="GO:0008260">
    <property type="term" value="F:succinyl-CoA:3-oxo-acid CoA-transferase activity"/>
    <property type="evidence" value="ECO:0007669"/>
    <property type="project" value="UniProtKB-EC"/>
</dbReference>